<dbReference type="Ensembl" id="ENSSSCT00030083391.1">
    <property type="protein sequence ID" value="ENSSSCP00030038317.1"/>
    <property type="gene ID" value="ENSSSCG00030059745.1"/>
</dbReference>
<dbReference type="Proteomes" id="UP000694726">
    <property type="component" value="Unplaced"/>
</dbReference>
<feature type="domain" description="L1 transposable element dsRBD-like" evidence="2">
    <location>
        <begin position="36"/>
        <end position="98"/>
    </location>
</feature>
<dbReference type="Gene3D" id="3.30.250.20">
    <property type="entry name" value="L1 transposable element, C-terminal domain"/>
    <property type="match status" value="1"/>
</dbReference>
<dbReference type="Ensembl" id="ENSSSCT00015009230.1">
    <property type="protein sequence ID" value="ENSSSCP00015003689.1"/>
    <property type="gene ID" value="ENSSSCG00015006985.1"/>
</dbReference>
<dbReference type="InterPro" id="IPR042566">
    <property type="entry name" value="L1_C"/>
</dbReference>
<accession>A0A8D0MJY9</accession>
<evidence type="ECO:0008006" key="5">
    <source>
        <dbReference type="Google" id="ProtNLM"/>
    </source>
</evidence>
<dbReference type="AlphaFoldDB" id="A0A8D0MJY9"/>
<evidence type="ECO:0000259" key="1">
    <source>
        <dbReference type="Pfam" id="PF02994"/>
    </source>
</evidence>
<evidence type="ECO:0000259" key="2">
    <source>
        <dbReference type="Pfam" id="PF17490"/>
    </source>
</evidence>
<dbReference type="Proteomes" id="UP000694725">
    <property type="component" value="Unplaced"/>
</dbReference>
<dbReference type="Pfam" id="PF17490">
    <property type="entry name" value="Tnp_22_dsRBD"/>
    <property type="match status" value="1"/>
</dbReference>
<proteinExistence type="predicted"/>
<name>A0A8D0MJY9_PIG</name>
<dbReference type="Ensembl" id="ENSSSCT00065023185.1">
    <property type="protein sequence ID" value="ENSSSCP00065009430.1"/>
    <property type="gene ID" value="ENSSSCG00065017452.1"/>
</dbReference>
<evidence type="ECO:0000313" key="3">
    <source>
        <dbReference type="Ensembl" id="ENSSSCP00015003689.1"/>
    </source>
</evidence>
<dbReference type="Ensembl" id="ENSSSCT00050043933.1">
    <property type="protein sequence ID" value="ENSSSCP00050018109.1"/>
    <property type="gene ID" value="ENSSSCG00050032739.1"/>
</dbReference>
<dbReference type="InterPro" id="IPR004244">
    <property type="entry name" value="Transposase_22"/>
</dbReference>
<evidence type="ECO:0000313" key="4">
    <source>
        <dbReference type="Proteomes" id="UP000694726"/>
    </source>
</evidence>
<feature type="domain" description="L1 transposable element RRM" evidence="1">
    <location>
        <begin position="2"/>
        <end position="32"/>
    </location>
</feature>
<sequence length="101" mass="11834">MAKVEDKERILKAAREKQSVNYEGIPIRLSADFSTETPQARREWQDIFKVLKGKNLQPRILYPARISFKIEGEIKNFSNKQKLKEYSNMKPILKEILKGLL</sequence>
<dbReference type="InterPro" id="IPR035300">
    <property type="entry name" value="L1_dsRBD"/>
</dbReference>
<dbReference type="Pfam" id="PF02994">
    <property type="entry name" value="Transposase_22"/>
    <property type="match status" value="1"/>
</dbReference>
<dbReference type="Proteomes" id="UP000694570">
    <property type="component" value="Unplaced"/>
</dbReference>
<reference evidence="3" key="1">
    <citation type="submission" date="2025-05" db="UniProtKB">
        <authorList>
            <consortium name="Ensembl"/>
        </authorList>
    </citation>
    <scope>IDENTIFICATION</scope>
</reference>
<dbReference type="PANTHER" id="PTHR11505">
    <property type="entry name" value="L1 TRANSPOSABLE ELEMENT-RELATED"/>
    <property type="match status" value="1"/>
</dbReference>
<dbReference type="InterPro" id="IPR043636">
    <property type="entry name" value="L1_RRM_dom"/>
</dbReference>
<dbReference type="Gene3D" id="3.30.70.1820">
    <property type="entry name" value="L1 transposable element, RRM domain"/>
    <property type="match status" value="1"/>
</dbReference>
<dbReference type="Proteomes" id="UP000694571">
    <property type="component" value="Unplaced"/>
</dbReference>
<organism evidence="3 4">
    <name type="scientific">Sus scrofa</name>
    <name type="common">Pig</name>
    <dbReference type="NCBI Taxonomy" id="9823"/>
    <lineage>
        <taxon>Eukaryota</taxon>
        <taxon>Metazoa</taxon>
        <taxon>Chordata</taxon>
        <taxon>Craniata</taxon>
        <taxon>Vertebrata</taxon>
        <taxon>Euteleostomi</taxon>
        <taxon>Mammalia</taxon>
        <taxon>Eutheria</taxon>
        <taxon>Laurasiatheria</taxon>
        <taxon>Artiodactyla</taxon>
        <taxon>Suina</taxon>
        <taxon>Suidae</taxon>
        <taxon>Sus</taxon>
    </lineage>
</organism>
<protein>
    <recommendedName>
        <fullName evidence="5">L1 transposable element dsRBD-like domain-containing protein</fullName>
    </recommendedName>
</protein>